<dbReference type="EMBL" id="JYDQ01000430">
    <property type="protein sequence ID" value="KRY07621.1"/>
    <property type="molecule type" value="Genomic_DNA"/>
</dbReference>
<dbReference type="EMBL" id="JYDQ01000429">
    <property type="protein sequence ID" value="KRY07626.1"/>
    <property type="molecule type" value="Genomic_DNA"/>
</dbReference>
<dbReference type="AlphaFoldDB" id="A0A0V0Z6C1"/>
<gene>
    <name evidence="1" type="ORF">T12_13923</name>
    <name evidence="2" type="ORF">T12_7093</name>
</gene>
<name>A0A0V0Z6C1_9BILA</name>
<organism evidence="2 3">
    <name type="scientific">Trichinella patagoniensis</name>
    <dbReference type="NCBI Taxonomy" id="990121"/>
    <lineage>
        <taxon>Eukaryota</taxon>
        <taxon>Metazoa</taxon>
        <taxon>Ecdysozoa</taxon>
        <taxon>Nematoda</taxon>
        <taxon>Enoplea</taxon>
        <taxon>Dorylaimia</taxon>
        <taxon>Trichinellida</taxon>
        <taxon>Trichinellidae</taxon>
        <taxon>Trichinella</taxon>
    </lineage>
</organism>
<dbReference type="Proteomes" id="UP000054783">
    <property type="component" value="Unassembled WGS sequence"/>
</dbReference>
<evidence type="ECO:0000313" key="1">
    <source>
        <dbReference type="EMBL" id="KRY07621.1"/>
    </source>
</evidence>
<sequence length="60" mass="6806">MQITLHYEYRTNDEALDVFTAFVNHLTVATRIKNQQHIQHSADNDIQMSKCGLTEGGNSV</sequence>
<reference evidence="2 3" key="1">
    <citation type="submission" date="2015-01" db="EMBL/GenBank/DDBJ databases">
        <title>Evolution of Trichinella species and genotypes.</title>
        <authorList>
            <person name="Korhonen P.K."/>
            <person name="Edoardo P."/>
            <person name="Giuseppe L.R."/>
            <person name="Gasser R.B."/>
        </authorList>
    </citation>
    <scope>NUCLEOTIDE SEQUENCE [LARGE SCALE GENOMIC DNA]</scope>
    <source>
        <strain evidence="2">ISS2496</strain>
    </source>
</reference>
<accession>A0A0V0Z6C1</accession>
<evidence type="ECO:0000313" key="2">
    <source>
        <dbReference type="EMBL" id="KRY07626.1"/>
    </source>
</evidence>
<comment type="caution">
    <text evidence="2">The sequence shown here is derived from an EMBL/GenBank/DDBJ whole genome shotgun (WGS) entry which is preliminary data.</text>
</comment>
<keyword evidence="3" id="KW-1185">Reference proteome</keyword>
<proteinExistence type="predicted"/>
<protein>
    <submittedName>
        <fullName evidence="2">Uncharacterized protein</fullName>
    </submittedName>
</protein>
<evidence type="ECO:0000313" key="3">
    <source>
        <dbReference type="Proteomes" id="UP000054783"/>
    </source>
</evidence>